<protein>
    <submittedName>
        <fullName evidence="1">Uncharacterized protein</fullName>
    </submittedName>
</protein>
<keyword evidence="2" id="KW-1185">Reference proteome</keyword>
<evidence type="ECO:0000313" key="2">
    <source>
        <dbReference type="Proteomes" id="UP000643279"/>
    </source>
</evidence>
<accession>A0ABQ2AI59</accession>
<dbReference type="EMBL" id="BMFW01000003">
    <property type="protein sequence ID" value="GGH91591.1"/>
    <property type="molecule type" value="Genomic_DNA"/>
</dbReference>
<organism evidence="1 2">
    <name type="scientific">Arthrobacter liuii</name>
    <dbReference type="NCBI Taxonomy" id="1476996"/>
    <lineage>
        <taxon>Bacteria</taxon>
        <taxon>Bacillati</taxon>
        <taxon>Actinomycetota</taxon>
        <taxon>Actinomycetes</taxon>
        <taxon>Micrococcales</taxon>
        <taxon>Micrococcaceae</taxon>
        <taxon>Arthrobacter</taxon>
    </lineage>
</organism>
<sequence length="71" mass="7348">MALAIDWDPPTGSGQPPAWACAPNNIAVPLVAGPGSDPMQWALTPVIMAGAMSPWKRAFHQGPPCSRVLAA</sequence>
<dbReference type="Proteomes" id="UP000643279">
    <property type="component" value="Unassembled WGS sequence"/>
</dbReference>
<evidence type="ECO:0000313" key="1">
    <source>
        <dbReference type="EMBL" id="GGH91591.1"/>
    </source>
</evidence>
<reference evidence="2" key="1">
    <citation type="journal article" date="2019" name="Int. J. Syst. Evol. Microbiol.">
        <title>The Global Catalogue of Microorganisms (GCM) 10K type strain sequencing project: providing services to taxonomists for standard genome sequencing and annotation.</title>
        <authorList>
            <consortium name="The Broad Institute Genomics Platform"/>
            <consortium name="The Broad Institute Genome Sequencing Center for Infectious Disease"/>
            <person name="Wu L."/>
            <person name="Ma J."/>
        </authorList>
    </citation>
    <scope>NUCLEOTIDE SEQUENCE [LARGE SCALE GENOMIC DNA]</scope>
    <source>
        <strain evidence="2">CGMCC 1.12778</strain>
    </source>
</reference>
<proteinExistence type="predicted"/>
<name>A0ABQ2AI59_9MICC</name>
<comment type="caution">
    <text evidence="1">The sequence shown here is derived from an EMBL/GenBank/DDBJ whole genome shotgun (WGS) entry which is preliminary data.</text>
</comment>
<gene>
    <name evidence="1" type="ORF">GCM10007170_08100</name>
</gene>